<evidence type="ECO:0000313" key="2">
    <source>
        <dbReference type="EMBL" id="CAG8701218.1"/>
    </source>
</evidence>
<evidence type="ECO:0000313" key="3">
    <source>
        <dbReference type="Proteomes" id="UP000789759"/>
    </source>
</evidence>
<protein>
    <submittedName>
        <fullName evidence="2">23749_t:CDS:1</fullName>
    </submittedName>
</protein>
<dbReference type="Proteomes" id="UP000789759">
    <property type="component" value="Unassembled WGS sequence"/>
</dbReference>
<accession>A0A9N9N522</accession>
<sequence length="110" mass="12619">MAKNSMSKDIKNELEKVDFDVGIANNKLDKLAEDISDIKNKISDAKTQNITLNDPPTGYCKRDSVIKKYYKGAAVAWGTFVFDDFRDQQYSSERLVKEFNLNHVESHNKK</sequence>
<reference evidence="2" key="1">
    <citation type="submission" date="2021-06" db="EMBL/GenBank/DDBJ databases">
        <authorList>
            <person name="Kallberg Y."/>
            <person name="Tangrot J."/>
            <person name="Rosling A."/>
        </authorList>
    </citation>
    <scope>NUCLEOTIDE SEQUENCE</scope>
    <source>
        <strain evidence="2">FL966</strain>
    </source>
</reference>
<comment type="caution">
    <text evidence="2">The sequence shown here is derived from an EMBL/GenBank/DDBJ whole genome shotgun (WGS) entry which is preliminary data.</text>
</comment>
<dbReference type="EMBL" id="CAJVQA010010814">
    <property type="protein sequence ID" value="CAG8701218.1"/>
    <property type="molecule type" value="Genomic_DNA"/>
</dbReference>
<keyword evidence="1" id="KW-0175">Coiled coil</keyword>
<feature type="coiled-coil region" evidence="1">
    <location>
        <begin position="21"/>
        <end position="48"/>
    </location>
</feature>
<dbReference type="AlphaFoldDB" id="A0A9N9N522"/>
<name>A0A9N9N522_9GLOM</name>
<evidence type="ECO:0000256" key="1">
    <source>
        <dbReference type="SAM" id="Coils"/>
    </source>
</evidence>
<organism evidence="2 3">
    <name type="scientific">Cetraspora pellucida</name>
    <dbReference type="NCBI Taxonomy" id="1433469"/>
    <lineage>
        <taxon>Eukaryota</taxon>
        <taxon>Fungi</taxon>
        <taxon>Fungi incertae sedis</taxon>
        <taxon>Mucoromycota</taxon>
        <taxon>Glomeromycotina</taxon>
        <taxon>Glomeromycetes</taxon>
        <taxon>Diversisporales</taxon>
        <taxon>Gigasporaceae</taxon>
        <taxon>Cetraspora</taxon>
    </lineage>
</organism>
<keyword evidence="3" id="KW-1185">Reference proteome</keyword>
<gene>
    <name evidence="2" type="ORF">CPELLU_LOCUS11840</name>
</gene>
<proteinExistence type="predicted"/>